<organism evidence="2 3">
    <name type="scientific">Paspalum notatum var. saurae</name>
    <dbReference type="NCBI Taxonomy" id="547442"/>
    <lineage>
        <taxon>Eukaryota</taxon>
        <taxon>Viridiplantae</taxon>
        <taxon>Streptophyta</taxon>
        <taxon>Embryophyta</taxon>
        <taxon>Tracheophyta</taxon>
        <taxon>Spermatophyta</taxon>
        <taxon>Magnoliopsida</taxon>
        <taxon>Liliopsida</taxon>
        <taxon>Poales</taxon>
        <taxon>Poaceae</taxon>
        <taxon>PACMAD clade</taxon>
        <taxon>Panicoideae</taxon>
        <taxon>Andropogonodae</taxon>
        <taxon>Paspaleae</taxon>
        <taxon>Paspalinae</taxon>
        <taxon>Paspalum</taxon>
    </lineage>
</organism>
<evidence type="ECO:0000313" key="2">
    <source>
        <dbReference type="EMBL" id="WVZ67867.1"/>
    </source>
</evidence>
<reference evidence="2 3" key="1">
    <citation type="submission" date="2024-02" db="EMBL/GenBank/DDBJ databases">
        <title>High-quality chromosome-scale genome assembly of Pensacola bahiagrass (Paspalum notatum Flugge var. saurae).</title>
        <authorList>
            <person name="Vega J.M."/>
            <person name="Podio M."/>
            <person name="Orjuela J."/>
            <person name="Siena L.A."/>
            <person name="Pessino S.C."/>
            <person name="Combes M.C."/>
            <person name="Mariac C."/>
            <person name="Albertini E."/>
            <person name="Pupilli F."/>
            <person name="Ortiz J.P.A."/>
            <person name="Leblanc O."/>
        </authorList>
    </citation>
    <scope>NUCLEOTIDE SEQUENCE [LARGE SCALE GENOMIC DNA]</scope>
    <source>
        <strain evidence="2">R1</strain>
        <tissue evidence="2">Leaf</tissue>
    </source>
</reference>
<dbReference type="EMBL" id="CP144748">
    <property type="protein sequence ID" value="WVZ67867.1"/>
    <property type="molecule type" value="Genomic_DNA"/>
</dbReference>
<dbReference type="Proteomes" id="UP001341281">
    <property type="component" value="Chromosome 04"/>
</dbReference>
<feature type="non-terminal residue" evidence="2">
    <location>
        <position position="221"/>
    </location>
</feature>
<accession>A0AAQ3T8K8</accession>
<proteinExistence type="predicted"/>
<keyword evidence="3" id="KW-1185">Reference proteome</keyword>
<feature type="compositionally biased region" description="Polar residues" evidence="1">
    <location>
        <begin position="152"/>
        <end position="171"/>
    </location>
</feature>
<sequence>QTPRSSPPHTPTRSQFARFLPHRTAPSRPLCLAARCHHARSASPRTGVACRSPSASPRGSTKLRCLPAQSSVETSRCSINERRGTYPRSRWRVTLTGRWHRALARSTACNLDWMTAPCPNQIIDATTGRTPPPSRLSTPSSPSTSSIAPSMDQINNNGGRTPFTDISNNIGGDQDEQKLQSPTIDAKERKRQRDRERYASMSVEKRKDINKKRREACQRNK</sequence>
<feature type="compositionally biased region" description="Basic and acidic residues" evidence="1">
    <location>
        <begin position="185"/>
        <end position="207"/>
    </location>
</feature>
<evidence type="ECO:0000256" key="1">
    <source>
        <dbReference type="SAM" id="MobiDB-lite"/>
    </source>
</evidence>
<feature type="compositionally biased region" description="Low complexity" evidence="1">
    <location>
        <begin position="135"/>
        <end position="146"/>
    </location>
</feature>
<feature type="region of interest" description="Disordered" evidence="1">
    <location>
        <begin position="122"/>
        <end position="221"/>
    </location>
</feature>
<dbReference type="EMBL" id="CP144748">
    <property type="protein sequence ID" value="WVZ67869.1"/>
    <property type="molecule type" value="Genomic_DNA"/>
</dbReference>
<evidence type="ECO:0000313" key="3">
    <source>
        <dbReference type="Proteomes" id="UP001341281"/>
    </source>
</evidence>
<name>A0AAQ3T8K8_PASNO</name>
<gene>
    <name evidence="2" type="ORF">U9M48_016889</name>
</gene>
<dbReference type="AlphaFoldDB" id="A0AAQ3T8K8"/>
<protein>
    <submittedName>
        <fullName evidence="2">Uncharacterized protein</fullName>
    </submittedName>
</protein>